<dbReference type="Gene3D" id="1.10.260.40">
    <property type="entry name" value="lambda repressor-like DNA-binding domains"/>
    <property type="match status" value="1"/>
</dbReference>
<accession>A0A9W4SE37</accession>
<organism evidence="1 2">
    <name type="scientific">Funneliformis geosporum</name>
    <dbReference type="NCBI Taxonomy" id="1117311"/>
    <lineage>
        <taxon>Eukaryota</taxon>
        <taxon>Fungi</taxon>
        <taxon>Fungi incertae sedis</taxon>
        <taxon>Mucoromycota</taxon>
        <taxon>Glomeromycotina</taxon>
        <taxon>Glomeromycetes</taxon>
        <taxon>Glomerales</taxon>
        <taxon>Glomeraceae</taxon>
        <taxon>Funneliformis</taxon>
    </lineage>
</organism>
<comment type="caution">
    <text evidence="1">The sequence shown here is derived from an EMBL/GenBank/DDBJ whole genome shotgun (WGS) entry which is preliminary data.</text>
</comment>
<dbReference type="Proteomes" id="UP001153678">
    <property type="component" value="Unassembled WGS sequence"/>
</dbReference>
<evidence type="ECO:0000313" key="1">
    <source>
        <dbReference type="EMBL" id="CAI2165160.1"/>
    </source>
</evidence>
<dbReference type="AlphaFoldDB" id="A0A9W4SE37"/>
<name>A0A9W4SE37_9GLOM</name>
<protein>
    <submittedName>
        <fullName evidence="1">7718_t:CDS:1</fullName>
    </submittedName>
</protein>
<evidence type="ECO:0000313" key="2">
    <source>
        <dbReference type="Proteomes" id="UP001153678"/>
    </source>
</evidence>
<dbReference type="GO" id="GO:0003677">
    <property type="term" value="F:DNA binding"/>
    <property type="evidence" value="ECO:0007669"/>
    <property type="project" value="InterPro"/>
</dbReference>
<dbReference type="InterPro" id="IPR010982">
    <property type="entry name" value="Lambda_DNA-bd_dom_sf"/>
</dbReference>
<reference evidence="1" key="1">
    <citation type="submission" date="2022-08" db="EMBL/GenBank/DDBJ databases">
        <authorList>
            <person name="Kallberg Y."/>
            <person name="Tangrot J."/>
            <person name="Rosling A."/>
        </authorList>
    </citation>
    <scope>NUCLEOTIDE SEQUENCE</scope>
    <source>
        <strain evidence="1">Wild A</strain>
    </source>
</reference>
<keyword evidence="2" id="KW-1185">Reference proteome</keyword>
<dbReference type="OrthoDB" id="2406350at2759"/>
<sequence length="139" mass="16869">MTNNNKQLNRSYQYPKEDKEILAKMRHPDYEGNYLLPDNASFLDKTKYQICERILNHKYDNKLTTEELAERINLSVPETKELLFCHIHKFTLDRLDRLNFYLTCLFPDVEHEIFREYQTIPHLPYLYLISVVRQDRSQL</sequence>
<proteinExistence type="predicted"/>
<dbReference type="EMBL" id="CAMKVN010000200">
    <property type="protein sequence ID" value="CAI2165160.1"/>
    <property type="molecule type" value="Genomic_DNA"/>
</dbReference>
<gene>
    <name evidence="1" type="ORF">FWILDA_LOCUS1932</name>
</gene>